<dbReference type="GO" id="GO:0005507">
    <property type="term" value="F:copper ion binding"/>
    <property type="evidence" value="ECO:0007669"/>
    <property type="project" value="InterPro"/>
</dbReference>
<organism evidence="6 7">
    <name type="scientific">Corynebacterium silvaticum</name>
    <dbReference type="NCBI Taxonomy" id="2320431"/>
    <lineage>
        <taxon>Bacteria</taxon>
        <taxon>Bacillati</taxon>
        <taxon>Actinomycetota</taxon>
        <taxon>Actinomycetes</taxon>
        <taxon>Mycobacteriales</taxon>
        <taxon>Corynebacteriaceae</taxon>
        <taxon>Corynebacterium</taxon>
    </lineage>
</organism>
<keyword evidence="3" id="KW-0479">Metal-binding</keyword>
<comment type="function">
    <text evidence="2">Destroys radicals which are normally produced within the cells and which are toxic to biological systems. May play a role in favoring mycobacterial survival in phagocytes.</text>
</comment>
<dbReference type="PANTHER" id="PTHR10003">
    <property type="entry name" value="SUPEROXIDE DISMUTASE CU-ZN -RELATED"/>
    <property type="match status" value="1"/>
</dbReference>
<dbReference type="OrthoDB" id="9792957at2"/>
<proteinExistence type="inferred from homology"/>
<name>A0A7Y4LH62_9CORY</name>
<evidence type="ECO:0000256" key="1">
    <source>
        <dbReference type="ARBA" id="ARBA00010457"/>
    </source>
</evidence>
<evidence type="ECO:0000256" key="2">
    <source>
        <dbReference type="ARBA" id="ARBA00024900"/>
    </source>
</evidence>
<dbReference type="PROSITE" id="PS51257">
    <property type="entry name" value="PROKAR_LIPOPROTEIN"/>
    <property type="match status" value="1"/>
</dbReference>
<comment type="catalytic activity">
    <reaction evidence="3">
        <text>2 superoxide + 2 H(+) = H2O2 + O2</text>
        <dbReference type="Rhea" id="RHEA:20696"/>
        <dbReference type="ChEBI" id="CHEBI:15378"/>
        <dbReference type="ChEBI" id="CHEBI:15379"/>
        <dbReference type="ChEBI" id="CHEBI:16240"/>
        <dbReference type="ChEBI" id="CHEBI:18421"/>
        <dbReference type="EC" id="1.15.1.1"/>
    </reaction>
</comment>
<comment type="similarity">
    <text evidence="1 3">Belongs to the Cu-Zn superoxide dismutase family.</text>
</comment>
<keyword evidence="3" id="KW-0186">Copper</keyword>
<feature type="chain" id="PRO_5041181998" description="Superoxide dismutase [Cu-Zn]" evidence="4">
    <location>
        <begin position="24"/>
        <end position="206"/>
    </location>
</feature>
<comment type="cofactor">
    <cofactor evidence="3">
        <name>Zn(2+)</name>
        <dbReference type="ChEBI" id="CHEBI:29105"/>
    </cofactor>
    <text evidence="3">Binds 1 zinc ion per subunit.</text>
</comment>
<evidence type="ECO:0000313" key="7">
    <source>
        <dbReference type="Proteomes" id="UP000195652"/>
    </source>
</evidence>
<dbReference type="CDD" id="cd00305">
    <property type="entry name" value="Cu-Zn_Superoxide_Dismutase"/>
    <property type="match status" value="1"/>
</dbReference>
<keyword evidence="4" id="KW-0732">Signal</keyword>
<evidence type="ECO:0000256" key="4">
    <source>
        <dbReference type="SAM" id="SignalP"/>
    </source>
</evidence>
<keyword evidence="7" id="KW-1185">Reference proteome</keyword>
<dbReference type="RefSeq" id="WP_087453612.1">
    <property type="nucleotide sequence ID" value="NZ_CP021417.2"/>
</dbReference>
<protein>
    <recommendedName>
        <fullName evidence="3">Superoxide dismutase [Cu-Zn]</fullName>
        <ecNumber evidence="3">1.15.1.1</ecNumber>
    </recommendedName>
</protein>
<keyword evidence="3" id="KW-0560">Oxidoreductase</keyword>
<keyword evidence="3" id="KW-0862">Zinc</keyword>
<reference evidence="6 7" key="2">
    <citation type="journal article" date="2020" name="Antonie Van Leeuwenhoek">
        <title>Phylogenomic characterisation of a novel corynebacterial species pathogenic to animals.</title>
        <authorList>
            <person name="Moller J."/>
            <person name="Musella L."/>
            <person name="Melnikov V."/>
            <person name="Geissdorfer W."/>
            <person name="Burkovski A."/>
            <person name="Sangal V."/>
        </authorList>
    </citation>
    <scope>NUCLEOTIDE SEQUENCE [LARGE SCALE GENOMIC DNA]</scope>
    <source>
        <strain evidence="6 7">PO100/5</strain>
    </source>
</reference>
<dbReference type="AlphaFoldDB" id="A0A7Y4LH62"/>
<dbReference type="KEGG" id="csil:CBE74_03840"/>
<dbReference type="EC" id="1.15.1.1" evidence="3"/>
<evidence type="ECO:0000256" key="3">
    <source>
        <dbReference type="RuleBase" id="RU000393"/>
    </source>
</evidence>
<dbReference type="SMR" id="A0A7Y4LH62"/>
<dbReference type="SUPFAM" id="SSF49329">
    <property type="entry name" value="Cu,Zn superoxide dismutase-like"/>
    <property type="match status" value="1"/>
</dbReference>
<dbReference type="PROSITE" id="PS00332">
    <property type="entry name" value="SOD_CU_ZN_2"/>
    <property type="match status" value="1"/>
</dbReference>
<dbReference type="Pfam" id="PF00080">
    <property type="entry name" value="Sod_Cu"/>
    <property type="match status" value="1"/>
</dbReference>
<reference evidence="6 7" key="3">
    <citation type="journal article" date="2020" name="Int. J. Syst. Evol. Microbiol.">
        <title>Corynebacterium silvaticum sp. nov., a unique group of NTTB corynebacteria in wild boar and roe deer.</title>
        <authorList>
            <person name="Dangel A."/>
            <person name="Berger A."/>
            <person name="Rau J."/>
            <person name="Eisenberg T."/>
            <person name="Kampfer P."/>
            <person name="Margos G."/>
            <person name="Contzen M."/>
            <person name="Busse H.J."/>
            <person name="Konrad R."/>
            <person name="Peters M."/>
            <person name="Sting R."/>
            <person name="Sing A."/>
        </authorList>
    </citation>
    <scope>NUCLEOTIDE SEQUENCE [LARGE SCALE GENOMIC DNA]</scope>
    <source>
        <strain evidence="6 7">PO100/5</strain>
    </source>
</reference>
<dbReference type="Gene3D" id="2.60.40.200">
    <property type="entry name" value="Superoxide dismutase, copper/zinc binding domain"/>
    <property type="match status" value="1"/>
</dbReference>
<dbReference type="EMBL" id="CP021417">
    <property type="protein sequence ID" value="ARU45775.1"/>
    <property type="molecule type" value="Genomic_DNA"/>
</dbReference>
<reference evidence="6 7" key="4">
    <citation type="journal article" date="2020" name="PLoS ONE">
        <title>Taxonomic classification of strain PO100/5 shows a broader geographic distribution and genetic markers of the recently described Corynebacterium silvaticum.</title>
        <authorList>
            <person name="Viana M.V.C."/>
            <person name="Profeta R."/>
            <person name="da Silva A.L."/>
            <person name="Hurtado R."/>
            <person name="Cerqueira J.C."/>
            <person name="Ribeiro B.F.S."/>
            <person name="Almeida M.O."/>
            <person name="Morais-Rodrigues F."/>
            <person name="Soares S.C."/>
            <person name="Oliveira M."/>
            <person name="Tavares L."/>
            <person name="Figueiredo H."/>
            <person name="Wattam A.R."/>
            <person name="Barh D."/>
            <person name="Ghosh P."/>
            <person name="Silva A."/>
            <person name="Azevedo V."/>
        </authorList>
    </citation>
    <scope>NUCLEOTIDE SEQUENCE [LARGE SCALE GENOMIC DNA]</scope>
    <source>
        <strain evidence="6 7">PO100/5</strain>
    </source>
</reference>
<dbReference type="GeneID" id="75007402"/>
<feature type="signal peptide" evidence="4">
    <location>
        <begin position="1"/>
        <end position="23"/>
    </location>
</feature>
<comment type="cofactor">
    <cofactor evidence="3">
        <name>Cu cation</name>
        <dbReference type="ChEBI" id="CHEBI:23378"/>
    </cofactor>
    <text evidence="3">Binds 1 copper ion per subunit.</text>
</comment>
<gene>
    <name evidence="6" type="ORF">CBE74_03840</name>
</gene>
<reference evidence="6 7" key="1">
    <citation type="journal article" date="2014" name="BMC Vet. Res.">
        <title>First report of Corynebacterium pseudotuberculosis from caseous lymphadenitis lesions in Black Alentejano pig (Sus scrofa domesticus).</title>
        <authorList>
            <person name="Oliveira M."/>
            <person name="Barroco C."/>
            <person name="Mottola C."/>
            <person name="Santos R."/>
            <person name="Lemsaddek A."/>
            <person name="Tavares L."/>
            <person name="Semedo-Lemsaddek T."/>
        </authorList>
    </citation>
    <scope>NUCLEOTIDE SEQUENCE [LARGE SCALE GENOMIC DNA]</scope>
    <source>
        <strain evidence="6 7">PO100/5</strain>
    </source>
</reference>
<evidence type="ECO:0000259" key="5">
    <source>
        <dbReference type="Pfam" id="PF00080"/>
    </source>
</evidence>
<dbReference type="InterPro" id="IPR036423">
    <property type="entry name" value="SOD-like_Cu/Zn_dom_sf"/>
</dbReference>
<dbReference type="PRINTS" id="PR00068">
    <property type="entry name" value="CUZNDISMTASE"/>
</dbReference>
<dbReference type="Proteomes" id="UP000195652">
    <property type="component" value="Chromosome"/>
</dbReference>
<dbReference type="InterPro" id="IPR024134">
    <property type="entry name" value="SOD_Cu/Zn_/chaperone"/>
</dbReference>
<sequence length="206" mass="21077">MSRTLTLRAAVALVGVSSIAVLSACSNSTTTKDSADKAMTSAASTATNSHAFATAELKNQSGEGVGTVEFTKTAAGTKITVAAKGLTPGFHGFHVHDKGVCEGNFKSAGGHLHGKNQPHGDGYHPHAGDLPSVLVNADGTGHLEVVTDAVDEELLFGADGTSLIVHEGRDNYANIPERYAPNGPDEETLKTGDAGARVACGVITKK</sequence>
<dbReference type="InterPro" id="IPR001424">
    <property type="entry name" value="SOD_Cu_Zn_dom"/>
</dbReference>
<feature type="domain" description="Superoxide dismutase copper/zinc binding" evidence="5">
    <location>
        <begin position="66"/>
        <end position="203"/>
    </location>
</feature>
<accession>A0A7Y4LH62</accession>
<dbReference type="GO" id="GO:0004784">
    <property type="term" value="F:superoxide dismutase activity"/>
    <property type="evidence" value="ECO:0007669"/>
    <property type="project" value="UniProtKB-EC"/>
</dbReference>
<dbReference type="InterPro" id="IPR018152">
    <property type="entry name" value="SOD_Cu/Zn_BS"/>
</dbReference>
<evidence type="ECO:0000313" key="6">
    <source>
        <dbReference type="EMBL" id="ARU45775.1"/>
    </source>
</evidence>